<sequence length="116" mass="11968">MHFQSLLAAVMTVSTLATARILHISPRQANLQSFTDALGGIAATPILDSGNADRPFAVKQDTFVNLGAALQRSCDQQFNACANAANGGGVDFSTAECAAQKDDCSAAGAAAARRRI</sequence>
<organism evidence="2 3">
    <name type="scientific">Paraphoma chrysanthemicola</name>
    <dbReference type="NCBI Taxonomy" id="798071"/>
    <lineage>
        <taxon>Eukaryota</taxon>
        <taxon>Fungi</taxon>
        <taxon>Dikarya</taxon>
        <taxon>Ascomycota</taxon>
        <taxon>Pezizomycotina</taxon>
        <taxon>Dothideomycetes</taxon>
        <taxon>Pleosporomycetidae</taxon>
        <taxon>Pleosporales</taxon>
        <taxon>Pleosporineae</taxon>
        <taxon>Phaeosphaeriaceae</taxon>
        <taxon>Paraphoma</taxon>
    </lineage>
</organism>
<dbReference type="OrthoDB" id="2153847at2759"/>
<reference evidence="2" key="1">
    <citation type="journal article" date="2021" name="Nat. Commun.">
        <title>Genetic determinants of endophytism in the Arabidopsis root mycobiome.</title>
        <authorList>
            <person name="Mesny F."/>
            <person name="Miyauchi S."/>
            <person name="Thiergart T."/>
            <person name="Pickel B."/>
            <person name="Atanasova L."/>
            <person name="Karlsson M."/>
            <person name="Huettel B."/>
            <person name="Barry K.W."/>
            <person name="Haridas S."/>
            <person name="Chen C."/>
            <person name="Bauer D."/>
            <person name="Andreopoulos W."/>
            <person name="Pangilinan J."/>
            <person name="LaButti K."/>
            <person name="Riley R."/>
            <person name="Lipzen A."/>
            <person name="Clum A."/>
            <person name="Drula E."/>
            <person name="Henrissat B."/>
            <person name="Kohler A."/>
            <person name="Grigoriev I.V."/>
            <person name="Martin F.M."/>
            <person name="Hacquard S."/>
        </authorList>
    </citation>
    <scope>NUCLEOTIDE SEQUENCE</scope>
    <source>
        <strain evidence="2">MPI-SDFR-AT-0120</strain>
    </source>
</reference>
<keyword evidence="1" id="KW-0732">Signal</keyword>
<gene>
    <name evidence="2" type="ORF">FB567DRAFT_573896</name>
</gene>
<feature type="chain" id="PRO_5035422452" evidence="1">
    <location>
        <begin position="20"/>
        <end position="116"/>
    </location>
</feature>
<proteinExistence type="predicted"/>
<dbReference type="Proteomes" id="UP000813461">
    <property type="component" value="Unassembled WGS sequence"/>
</dbReference>
<name>A0A8K0QSG1_9PLEO</name>
<comment type="caution">
    <text evidence="2">The sequence shown here is derived from an EMBL/GenBank/DDBJ whole genome shotgun (WGS) entry which is preliminary data.</text>
</comment>
<feature type="signal peptide" evidence="1">
    <location>
        <begin position="1"/>
        <end position="19"/>
    </location>
</feature>
<evidence type="ECO:0000256" key="1">
    <source>
        <dbReference type="SAM" id="SignalP"/>
    </source>
</evidence>
<keyword evidence="3" id="KW-1185">Reference proteome</keyword>
<evidence type="ECO:0000313" key="3">
    <source>
        <dbReference type="Proteomes" id="UP000813461"/>
    </source>
</evidence>
<protein>
    <submittedName>
        <fullName evidence="2">Uncharacterized protein</fullName>
    </submittedName>
</protein>
<evidence type="ECO:0000313" key="2">
    <source>
        <dbReference type="EMBL" id="KAH7068693.1"/>
    </source>
</evidence>
<accession>A0A8K0QSG1</accession>
<dbReference type="AlphaFoldDB" id="A0A8K0QSG1"/>
<dbReference type="EMBL" id="JAGMVJ010000031">
    <property type="protein sequence ID" value="KAH7068693.1"/>
    <property type="molecule type" value="Genomic_DNA"/>
</dbReference>